<gene>
    <name evidence="2" type="ORF">EMPS_10602</name>
</gene>
<dbReference type="EMBL" id="BQFW01000014">
    <property type="protein sequence ID" value="GJJ78243.1"/>
    <property type="molecule type" value="Genomic_DNA"/>
</dbReference>
<feature type="region of interest" description="Disordered" evidence="1">
    <location>
        <begin position="25"/>
        <end position="59"/>
    </location>
</feature>
<feature type="region of interest" description="Disordered" evidence="1">
    <location>
        <begin position="221"/>
        <end position="260"/>
    </location>
</feature>
<reference evidence="2" key="2">
    <citation type="journal article" date="2022" name="Microbiol. Resour. Announc.">
        <title>Whole-Genome Sequence of Entomortierella parvispora E1425, a Mucoromycotan Fungus Associated with Burkholderiaceae-Related Endosymbiotic Bacteria.</title>
        <authorList>
            <person name="Herlambang A."/>
            <person name="Guo Y."/>
            <person name="Takashima Y."/>
            <person name="Narisawa K."/>
            <person name="Ohta H."/>
            <person name="Nishizawa T."/>
        </authorList>
    </citation>
    <scope>NUCLEOTIDE SEQUENCE</scope>
    <source>
        <strain evidence="2">E1425</strain>
    </source>
</reference>
<name>A0A9P3HKV9_9FUNG</name>
<feature type="compositionally biased region" description="Polar residues" evidence="1">
    <location>
        <begin position="25"/>
        <end position="42"/>
    </location>
</feature>
<feature type="compositionally biased region" description="Basic and acidic residues" evidence="1">
    <location>
        <begin position="221"/>
        <end position="242"/>
    </location>
</feature>
<dbReference type="AlphaFoldDB" id="A0A9P3HKV9"/>
<keyword evidence="3" id="KW-1185">Reference proteome</keyword>
<accession>A0A9P3HKV9</accession>
<comment type="caution">
    <text evidence="2">The sequence shown here is derived from an EMBL/GenBank/DDBJ whole genome shotgun (WGS) entry which is preliminary data.</text>
</comment>
<evidence type="ECO:0000313" key="3">
    <source>
        <dbReference type="Proteomes" id="UP000827284"/>
    </source>
</evidence>
<feature type="compositionally biased region" description="Polar residues" evidence="1">
    <location>
        <begin position="243"/>
        <end position="253"/>
    </location>
</feature>
<organism evidence="2 3">
    <name type="scientific">Entomortierella parvispora</name>
    <dbReference type="NCBI Taxonomy" id="205924"/>
    <lineage>
        <taxon>Eukaryota</taxon>
        <taxon>Fungi</taxon>
        <taxon>Fungi incertae sedis</taxon>
        <taxon>Mucoromycota</taxon>
        <taxon>Mortierellomycotina</taxon>
        <taxon>Mortierellomycetes</taxon>
        <taxon>Mortierellales</taxon>
        <taxon>Mortierellaceae</taxon>
        <taxon>Entomortierella</taxon>
    </lineage>
</organism>
<evidence type="ECO:0000256" key="1">
    <source>
        <dbReference type="SAM" id="MobiDB-lite"/>
    </source>
</evidence>
<dbReference type="Proteomes" id="UP000827284">
    <property type="component" value="Unassembled WGS sequence"/>
</dbReference>
<reference evidence="2" key="1">
    <citation type="submission" date="2021-11" db="EMBL/GenBank/DDBJ databases">
        <authorList>
            <person name="Herlambang A."/>
            <person name="Guo Y."/>
            <person name="Takashima Y."/>
            <person name="Nishizawa T."/>
        </authorList>
    </citation>
    <scope>NUCLEOTIDE SEQUENCE</scope>
    <source>
        <strain evidence="2">E1425</strain>
    </source>
</reference>
<evidence type="ECO:0000313" key="2">
    <source>
        <dbReference type="EMBL" id="GJJ78243.1"/>
    </source>
</evidence>
<sequence>MACYSSSASAPLHALASQFLGETSTSAKPSQYRTHSSSNGRNSQHHHHQRLFPRSDLSSTTVTIDNAKGDIFEKAWLPSTQSWHPQLHPIDHPWNMQFHSQYQPAQLHTPHPQRQIPDLDFIASWDRAVQENPSALLETKSVTALHSVPTPDDYLMEFRSFKHQPAEDSLSADFEKAWSNGTRKMEDDDDEEEDEFREEWNNDHFTQAYINNHQMQFRQIEEQEQQKEARLAEERERLRSAETQRQSRWTSGPSAGPSKIDALYGAGQARPRRLKVPGIDTDEEIAASALSVEEFVAYNFVQEVSYQKSEQSRRTGDRPLAPVNDLQVAEQLFYPGASSTTQTCVDGLSAAQIPGKQTWENEFTIEQREQPRLQHRGAEWNWERLFGKDPRKAIAQLTIEQNRGHSKDESERLRSVALARLQALFGHLS</sequence>
<proteinExistence type="predicted"/>
<dbReference type="OrthoDB" id="2440148at2759"/>
<protein>
    <submittedName>
        <fullName evidence="2">Uncharacterized protein</fullName>
    </submittedName>
</protein>